<reference evidence="1" key="1">
    <citation type="submission" date="2014-01" db="EMBL/GenBank/DDBJ databases">
        <authorList>
            <person name="Brown-Elliot B."/>
            <person name="Wallace R."/>
            <person name="Lenaerts A."/>
            <person name="Ordway D."/>
            <person name="DeGroote M.A."/>
            <person name="Parker T."/>
            <person name="Sizemore C."/>
            <person name="Tallon L.J."/>
            <person name="Sadzewicz L.K."/>
            <person name="Sengamalay N."/>
            <person name="Fraser C.M."/>
            <person name="Hine E."/>
            <person name="Shefchek K.A."/>
            <person name="Das S.P."/>
            <person name="Tettelin H."/>
        </authorList>
    </citation>
    <scope>NUCLEOTIDE SEQUENCE [LARGE SCALE GENOMIC DNA]</scope>
    <source>
        <strain evidence="1">4042</strain>
    </source>
</reference>
<dbReference type="PATRIC" id="fig|1299334.3.peg.2996"/>
<accession>X8CNP0</accession>
<protein>
    <submittedName>
        <fullName evidence="1">Uncharacterized protein</fullName>
    </submittedName>
</protein>
<proteinExistence type="predicted"/>
<comment type="caution">
    <text evidence="1">The sequence shown here is derived from an EMBL/GenBank/DDBJ whole genome shotgun (WGS) entry which is preliminary data.</text>
</comment>
<organism evidence="1">
    <name type="scientific">Mycobacterium xenopi 4042</name>
    <dbReference type="NCBI Taxonomy" id="1299334"/>
    <lineage>
        <taxon>Bacteria</taxon>
        <taxon>Bacillati</taxon>
        <taxon>Actinomycetota</taxon>
        <taxon>Actinomycetes</taxon>
        <taxon>Mycobacteriales</taxon>
        <taxon>Mycobacteriaceae</taxon>
        <taxon>Mycobacterium</taxon>
    </lineage>
</organism>
<sequence length="42" mass="4405">MAVNRPTASYNLDQVGPKAVLLLVANQGEKTAITTAEGIDPH</sequence>
<dbReference type="AlphaFoldDB" id="X8CNP0"/>
<dbReference type="EMBL" id="JAOB01000029">
    <property type="protein sequence ID" value="EUA56860.1"/>
    <property type="molecule type" value="Genomic_DNA"/>
</dbReference>
<gene>
    <name evidence="1" type="ORF">I553_8914</name>
</gene>
<name>X8CNP0_MYCXE</name>
<evidence type="ECO:0000313" key="1">
    <source>
        <dbReference type="EMBL" id="EUA56860.1"/>
    </source>
</evidence>